<name>A0AAW1Q5M4_9CHLO</name>
<evidence type="ECO:0000313" key="1">
    <source>
        <dbReference type="EMBL" id="KAK9816178.1"/>
    </source>
</evidence>
<reference evidence="1 2" key="1">
    <citation type="journal article" date="2024" name="Nat. Commun.">
        <title>Phylogenomics reveals the evolutionary origins of lichenization in chlorophyte algae.</title>
        <authorList>
            <person name="Puginier C."/>
            <person name="Libourel C."/>
            <person name="Otte J."/>
            <person name="Skaloud P."/>
            <person name="Haon M."/>
            <person name="Grisel S."/>
            <person name="Petersen M."/>
            <person name="Berrin J.G."/>
            <person name="Delaux P.M."/>
            <person name="Dal Grande F."/>
            <person name="Keller J."/>
        </authorList>
    </citation>
    <scope>NUCLEOTIDE SEQUENCE [LARGE SCALE GENOMIC DNA]</scope>
    <source>
        <strain evidence="1 2">SAG 2145</strain>
    </source>
</reference>
<dbReference type="Proteomes" id="UP001438707">
    <property type="component" value="Unassembled WGS sequence"/>
</dbReference>
<sequence>MDLQASGANWPSRKAAVAEAGMWEAVVSSAAAADGAADTAMPDLEAAAPRPLPTGLAGHRIGKIRLIWSSGQVNSQPAADQLQALYSLTRQSATQSCFWIQAVSGVFEPSLAECGMRDWRFCLWPSAPQPWQLT</sequence>
<keyword evidence="2" id="KW-1185">Reference proteome</keyword>
<accession>A0AAW1Q5M4</accession>
<proteinExistence type="predicted"/>
<evidence type="ECO:0000313" key="2">
    <source>
        <dbReference type="Proteomes" id="UP001438707"/>
    </source>
</evidence>
<comment type="caution">
    <text evidence="1">The sequence shown here is derived from an EMBL/GenBank/DDBJ whole genome shotgun (WGS) entry which is preliminary data.</text>
</comment>
<dbReference type="EMBL" id="JALJOS010000089">
    <property type="protein sequence ID" value="KAK9816178.1"/>
    <property type="molecule type" value="Genomic_DNA"/>
</dbReference>
<gene>
    <name evidence="1" type="ORF">WJX74_002770</name>
</gene>
<organism evidence="1 2">
    <name type="scientific">Apatococcus lobatus</name>
    <dbReference type="NCBI Taxonomy" id="904363"/>
    <lineage>
        <taxon>Eukaryota</taxon>
        <taxon>Viridiplantae</taxon>
        <taxon>Chlorophyta</taxon>
        <taxon>core chlorophytes</taxon>
        <taxon>Trebouxiophyceae</taxon>
        <taxon>Chlorellales</taxon>
        <taxon>Chlorellaceae</taxon>
        <taxon>Apatococcus</taxon>
    </lineage>
</organism>
<dbReference type="AlphaFoldDB" id="A0AAW1Q5M4"/>
<protein>
    <submittedName>
        <fullName evidence="1">Uncharacterized protein</fullName>
    </submittedName>
</protein>